<name>A0A9K3DFF3_HELAN</name>
<accession>A0A9K3DFF3</accession>
<dbReference type="EMBL" id="MNCJ02000332">
    <property type="protein sequence ID" value="KAF5753980.1"/>
    <property type="molecule type" value="Genomic_DNA"/>
</dbReference>
<evidence type="ECO:0000313" key="2">
    <source>
        <dbReference type="Proteomes" id="UP000215914"/>
    </source>
</evidence>
<protein>
    <submittedName>
        <fullName evidence="1">Uncharacterized protein</fullName>
    </submittedName>
</protein>
<reference evidence="1" key="2">
    <citation type="submission" date="2020-06" db="EMBL/GenBank/DDBJ databases">
        <title>Helianthus annuus Genome sequencing and assembly Release 2.</title>
        <authorList>
            <person name="Gouzy J."/>
            <person name="Langlade N."/>
            <person name="Munos S."/>
        </authorList>
    </citation>
    <scope>NUCLEOTIDE SEQUENCE</scope>
    <source>
        <tissue evidence="1">Leaves</tissue>
    </source>
</reference>
<dbReference type="AlphaFoldDB" id="A0A9K3DFF3"/>
<keyword evidence="2" id="KW-1185">Reference proteome</keyword>
<dbReference type="Gramene" id="mRNA:HanXRQr2_Chr17g0786161">
    <property type="protein sequence ID" value="mRNA:HanXRQr2_Chr17g0786161"/>
    <property type="gene ID" value="HanXRQr2_Chr17g0786161"/>
</dbReference>
<evidence type="ECO:0000313" key="1">
    <source>
        <dbReference type="EMBL" id="KAF5753980.1"/>
    </source>
</evidence>
<sequence length="42" mass="4539">MVLCCICDGLGEGYSMLDQAGNRKLRVSVSQSKLATKVAKKH</sequence>
<proteinExistence type="predicted"/>
<reference evidence="1" key="1">
    <citation type="journal article" date="2017" name="Nature">
        <title>The sunflower genome provides insights into oil metabolism, flowering and Asterid evolution.</title>
        <authorList>
            <person name="Badouin H."/>
            <person name="Gouzy J."/>
            <person name="Grassa C.J."/>
            <person name="Murat F."/>
            <person name="Staton S.E."/>
            <person name="Cottret L."/>
            <person name="Lelandais-Briere C."/>
            <person name="Owens G.L."/>
            <person name="Carrere S."/>
            <person name="Mayjonade B."/>
            <person name="Legrand L."/>
            <person name="Gill N."/>
            <person name="Kane N.C."/>
            <person name="Bowers J.E."/>
            <person name="Hubner S."/>
            <person name="Bellec A."/>
            <person name="Berard A."/>
            <person name="Berges H."/>
            <person name="Blanchet N."/>
            <person name="Boniface M.C."/>
            <person name="Brunel D."/>
            <person name="Catrice O."/>
            <person name="Chaidir N."/>
            <person name="Claudel C."/>
            <person name="Donnadieu C."/>
            <person name="Faraut T."/>
            <person name="Fievet G."/>
            <person name="Helmstetter N."/>
            <person name="King M."/>
            <person name="Knapp S.J."/>
            <person name="Lai Z."/>
            <person name="Le Paslier M.C."/>
            <person name="Lippi Y."/>
            <person name="Lorenzon L."/>
            <person name="Mandel J.R."/>
            <person name="Marage G."/>
            <person name="Marchand G."/>
            <person name="Marquand E."/>
            <person name="Bret-Mestries E."/>
            <person name="Morien E."/>
            <person name="Nambeesan S."/>
            <person name="Nguyen T."/>
            <person name="Pegot-Espagnet P."/>
            <person name="Pouilly N."/>
            <person name="Raftis F."/>
            <person name="Sallet E."/>
            <person name="Schiex T."/>
            <person name="Thomas J."/>
            <person name="Vandecasteele C."/>
            <person name="Vares D."/>
            <person name="Vear F."/>
            <person name="Vautrin S."/>
            <person name="Crespi M."/>
            <person name="Mangin B."/>
            <person name="Burke J.M."/>
            <person name="Salse J."/>
            <person name="Munos S."/>
            <person name="Vincourt P."/>
            <person name="Rieseberg L.H."/>
            <person name="Langlade N.B."/>
        </authorList>
    </citation>
    <scope>NUCLEOTIDE SEQUENCE</scope>
    <source>
        <tissue evidence="1">Leaves</tissue>
    </source>
</reference>
<dbReference type="Proteomes" id="UP000215914">
    <property type="component" value="Unassembled WGS sequence"/>
</dbReference>
<comment type="caution">
    <text evidence="1">The sequence shown here is derived from an EMBL/GenBank/DDBJ whole genome shotgun (WGS) entry which is preliminary data.</text>
</comment>
<gene>
    <name evidence="1" type="ORF">HanXRQr2_Chr17g0786161</name>
</gene>
<organism evidence="1 2">
    <name type="scientific">Helianthus annuus</name>
    <name type="common">Common sunflower</name>
    <dbReference type="NCBI Taxonomy" id="4232"/>
    <lineage>
        <taxon>Eukaryota</taxon>
        <taxon>Viridiplantae</taxon>
        <taxon>Streptophyta</taxon>
        <taxon>Embryophyta</taxon>
        <taxon>Tracheophyta</taxon>
        <taxon>Spermatophyta</taxon>
        <taxon>Magnoliopsida</taxon>
        <taxon>eudicotyledons</taxon>
        <taxon>Gunneridae</taxon>
        <taxon>Pentapetalae</taxon>
        <taxon>asterids</taxon>
        <taxon>campanulids</taxon>
        <taxon>Asterales</taxon>
        <taxon>Asteraceae</taxon>
        <taxon>Asteroideae</taxon>
        <taxon>Heliantheae alliance</taxon>
        <taxon>Heliantheae</taxon>
        <taxon>Helianthus</taxon>
    </lineage>
</organism>